<feature type="region of interest" description="Disordered" evidence="4">
    <location>
        <begin position="266"/>
        <end position="340"/>
    </location>
</feature>
<feature type="signal peptide" evidence="6">
    <location>
        <begin position="1"/>
        <end position="35"/>
    </location>
</feature>
<evidence type="ECO:0000313" key="8">
    <source>
        <dbReference type="RefSeq" id="XP_019613628.1"/>
    </source>
</evidence>
<dbReference type="SUPFAM" id="SSF52058">
    <property type="entry name" value="L domain-like"/>
    <property type="match status" value="1"/>
</dbReference>
<dbReference type="Gene3D" id="3.80.10.10">
    <property type="entry name" value="Ribonuclease Inhibitor"/>
    <property type="match status" value="1"/>
</dbReference>
<feature type="compositionally biased region" description="Basic and acidic residues" evidence="4">
    <location>
        <begin position="304"/>
        <end position="314"/>
    </location>
</feature>
<keyword evidence="3" id="KW-0677">Repeat</keyword>
<evidence type="ECO:0000256" key="2">
    <source>
        <dbReference type="ARBA" id="ARBA00022729"/>
    </source>
</evidence>
<dbReference type="PANTHER" id="PTHR24369">
    <property type="entry name" value="ANTIGEN BSP, PUTATIVE-RELATED"/>
    <property type="match status" value="1"/>
</dbReference>
<dbReference type="GO" id="GO:0005886">
    <property type="term" value="C:plasma membrane"/>
    <property type="evidence" value="ECO:0007669"/>
    <property type="project" value="TreeGrafter"/>
</dbReference>
<dbReference type="InterPro" id="IPR050541">
    <property type="entry name" value="LRR_TM_domain-containing"/>
</dbReference>
<evidence type="ECO:0000256" key="6">
    <source>
        <dbReference type="SAM" id="SignalP"/>
    </source>
</evidence>
<dbReference type="InterPro" id="IPR001611">
    <property type="entry name" value="Leu-rich_rpt"/>
</dbReference>
<organism evidence="7 8">
    <name type="scientific">Branchiostoma belcheri</name>
    <name type="common">Amphioxus</name>
    <dbReference type="NCBI Taxonomy" id="7741"/>
    <lineage>
        <taxon>Eukaryota</taxon>
        <taxon>Metazoa</taxon>
        <taxon>Chordata</taxon>
        <taxon>Cephalochordata</taxon>
        <taxon>Leptocardii</taxon>
        <taxon>Amphioxiformes</taxon>
        <taxon>Branchiostomatidae</taxon>
        <taxon>Branchiostoma</taxon>
    </lineage>
</organism>
<sequence>MLTWVCAMHFQISPNMKSVILRSLGLLLIWQDLEVSSTCPTNCSCFTSFSYVACAGQTYSTIPDNIPTDTETLKLVHNELVELDLPALYPLTGLKVLDVRGNGIIAIHGSFENFPFLREVYLGQNNLSTISPETFGNIFQQLKYIDLTGNPFNCQCISPYKCFKNDTTSESECDILWLQRQVHKNPDRVGRKVLCQSPDDLRGQFLDYVNISEPKCNDGNTDKVYSRTLDLNLLSTTAYTVYAVVAAVIVLVTFVHNTRNWATRHRRKCQSPLDDLSSRVDDANRTDVDMDEMSPEISGPAYDRNADRAEQHTDDDNETKLTPVVQPTSARKTTRPRCGH</sequence>
<dbReference type="AlphaFoldDB" id="A0A6P4XNI8"/>
<proteinExistence type="predicted"/>
<keyword evidence="5" id="KW-1133">Transmembrane helix</keyword>
<accession>A0A6P4XNI8</accession>
<gene>
    <name evidence="8" type="primary">LOC109461687</name>
</gene>
<feature type="compositionally biased region" description="Basic and acidic residues" evidence="4">
    <location>
        <begin position="276"/>
        <end position="288"/>
    </location>
</feature>
<name>A0A6P4XNI8_BRABE</name>
<dbReference type="SMART" id="SM00369">
    <property type="entry name" value="LRR_TYP"/>
    <property type="match status" value="2"/>
</dbReference>
<evidence type="ECO:0000313" key="7">
    <source>
        <dbReference type="Proteomes" id="UP000515135"/>
    </source>
</evidence>
<dbReference type="Pfam" id="PF13855">
    <property type="entry name" value="LRR_8"/>
    <property type="match status" value="1"/>
</dbReference>
<keyword evidence="2 6" id="KW-0732">Signal</keyword>
<protein>
    <submittedName>
        <fullName evidence="8">Slit homolog 2 protein-like isoform X1</fullName>
    </submittedName>
</protein>
<keyword evidence="5" id="KW-0472">Membrane</keyword>
<keyword evidence="1" id="KW-0433">Leucine-rich repeat</keyword>
<feature type="chain" id="PRO_5027842893" evidence="6">
    <location>
        <begin position="36"/>
        <end position="340"/>
    </location>
</feature>
<keyword evidence="5" id="KW-0812">Transmembrane</keyword>
<dbReference type="KEGG" id="bbel:109461687"/>
<keyword evidence="7" id="KW-1185">Reference proteome</keyword>
<dbReference type="RefSeq" id="XP_019613628.1">
    <property type="nucleotide sequence ID" value="XM_019758069.1"/>
</dbReference>
<evidence type="ECO:0000256" key="4">
    <source>
        <dbReference type="SAM" id="MobiDB-lite"/>
    </source>
</evidence>
<evidence type="ECO:0000256" key="5">
    <source>
        <dbReference type="SAM" id="Phobius"/>
    </source>
</evidence>
<dbReference type="GeneID" id="109461687"/>
<dbReference type="OrthoDB" id="72369at2759"/>
<dbReference type="InterPro" id="IPR032675">
    <property type="entry name" value="LRR_dom_sf"/>
</dbReference>
<evidence type="ECO:0000256" key="1">
    <source>
        <dbReference type="ARBA" id="ARBA00022614"/>
    </source>
</evidence>
<dbReference type="InterPro" id="IPR003591">
    <property type="entry name" value="Leu-rich_rpt_typical-subtyp"/>
</dbReference>
<reference evidence="8" key="1">
    <citation type="submission" date="2025-08" db="UniProtKB">
        <authorList>
            <consortium name="RefSeq"/>
        </authorList>
    </citation>
    <scope>IDENTIFICATION</scope>
    <source>
        <tissue evidence="8">Gonad</tissue>
    </source>
</reference>
<feature type="transmembrane region" description="Helical" evidence="5">
    <location>
        <begin position="239"/>
        <end position="258"/>
    </location>
</feature>
<dbReference type="PANTHER" id="PTHR24369:SF210">
    <property type="entry name" value="CHAOPTIN-RELATED"/>
    <property type="match status" value="1"/>
</dbReference>
<evidence type="ECO:0000256" key="3">
    <source>
        <dbReference type="ARBA" id="ARBA00022737"/>
    </source>
</evidence>
<dbReference type="Proteomes" id="UP000515135">
    <property type="component" value="Unplaced"/>
</dbReference>